<protein>
    <submittedName>
        <fullName evidence="3">Glycine/betaine ABC transporter substrate-binding protein</fullName>
    </submittedName>
</protein>
<proteinExistence type="predicted"/>
<dbReference type="Proteomes" id="UP000298642">
    <property type="component" value="Chromosome"/>
</dbReference>
<evidence type="ECO:0000313" key="3">
    <source>
        <dbReference type="EMBL" id="QCI60788.1"/>
    </source>
</evidence>
<dbReference type="PROSITE" id="PS51257">
    <property type="entry name" value="PROKAR_LIPOPROTEIN"/>
    <property type="match status" value="1"/>
</dbReference>
<dbReference type="GO" id="GO:0043190">
    <property type="term" value="C:ATP-binding cassette (ABC) transporter complex"/>
    <property type="evidence" value="ECO:0007669"/>
    <property type="project" value="InterPro"/>
</dbReference>
<dbReference type="AlphaFoldDB" id="A0A4D7ATK1"/>
<gene>
    <name evidence="3" type="ORF">EIO64_17535</name>
</gene>
<dbReference type="Pfam" id="PF04069">
    <property type="entry name" value="OpuAC"/>
    <property type="match status" value="1"/>
</dbReference>
<keyword evidence="1" id="KW-0732">Signal</keyword>
<dbReference type="KEGG" id="obj:EIO64_17535"/>
<dbReference type="InterPro" id="IPR007210">
    <property type="entry name" value="ABC_Gly_betaine_transp_sub-bd"/>
</dbReference>
<evidence type="ECO:0000259" key="2">
    <source>
        <dbReference type="Pfam" id="PF04069"/>
    </source>
</evidence>
<name>A0A4D7ATK1_9FIRM</name>
<evidence type="ECO:0000256" key="1">
    <source>
        <dbReference type="SAM" id="SignalP"/>
    </source>
</evidence>
<organism evidence="3 4">
    <name type="scientific">Dysosmobacter welbionis</name>
    <dbReference type="NCBI Taxonomy" id="2093857"/>
    <lineage>
        <taxon>Bacteria</taxon>
        <taxon>Bacillati</taxon>
        <taxon>Bacillota</taxon>
        <taxon>Clostridia</taxon>
        <taxon>Eubacteriales</taxon>
        <taxon>Oscillospiraceae</taxon>
        <taxon>Dysosmobacter</taxon>
    </lineage>
</organism>
<keyword evidence="4" id="KW-1185">Reference proteome</keyword>
<reference evidence="4" key="1">
    <citation type="submission" date="2018-12" db="EMBL/GenBank/DDBJ databases">
        <title>Dusodibacter welbiota gen. nov., sp. nov., isolated from human faeces and emended description of the Oscillibacter genus.</title>
        <authorList>
            <person name="Le Roy T."/>
            <person name="Van der Smissen P."/>
            <person name="Delzenne N."/>
            <person name="Muccioli G."/>
            <person name="Collet J.F."/>
            <person name="Cani P.D."/>
        </authorList>
    </citation>
    <scope>NUCLEOTIDE SEQUENCE [LARGE SCALE GENOMIC DNA]</scope>
    <source>
        <strain evidence="4">J115</strain>
    </source>
</reference>
<dbReference type="RefSeq" id="WP_119310909.1">
    <property type="nucleotide sequence ID" value="NZ_CP034413.3"/>
</dbReference>
<dbReference type="Gene3D" id="3.40.190.10">
    <property type="entry name" value="Periplasmic binding protein-like II"/>
    <property type="match status" value="1"/>
</dbReference>
<accession>A0A4D7ATK1</accession>
<dbReference type="GeneID" id="89520967"/>
<evidence type="ECO:0000313" key="4">
    <source>
        <dbReference type="Proteomes" id="UP000298642"/>
    </source>
</evidence>
<feature type="chain" id="PRO_5020831598" evidence="1">
    <location>
        <begin position="28"/>
        <end position="310"/>
    </location>
</feature>
<dbReference type="GO" id="GO:0022857">
    <property type="term" value="F:transmembrane transporter activity"/>
    <property type="evidence" value="ECO:0007669"/>
    <property type="project" value="InterPro"/>
</dbReference>
<dbReference type="EMBL" id="CP034413">
    <property type="protein sequence ID" value="QCI60788.1"/>
    <property type="molecule type" value="Genomic_DNA"/>
</dbReference>
<dbReference type="SUPFAM" id="SSF53850">
    <property type="entry name" value="Periplasmic binding protein-like II"/>
    <property type="match status" value="1"/>
</dbReference>
<feature type="signal peptide" evidence="1">
    <location>
        <begin position="1"/>
        <end position="27"/>
    </location>
</feature>
<dbReference type="Gene3D" id="3.40.190.120">
    <property type="entry name" value="Osmoprotection protein (prox), domain 2"/>
    <property type="match status" value="1"/>
</dbReference>
<feature type="domain" description="ABC-type glycine betaine transport system substrate-binding" evidence="2">
    <location>
        <begin position="37"/>
        <end position="302"/>
    </location>
</feature>
<sequence>MNILNRLQAAVLAILMLGTLTGCGGGAASGGETGSGDPVRIATKPMTEQYILGEMLGLLIEQAGYDVEITKGVGGGTSNIQPAMESGEFDLYPEYTSSGWVLVLDHQAEGVDDAEMFTRLQQEYEEKFHMTWVGKYGFNNTFTVAVRGDVAEQYGLETTSDLAGAAGELTFGGNPDYLEREDGFPTLCKTYGLDFRNVVDIDIGLKYQALAGGDIDVTNAFTTDAQLANPDTDLVTLEDDKHLQVNYFCSTVVRRDALEKFPGLEEVLMQMDGILSDGEMAALNYQVEVEGRDERDAARDFLLQKGLLEA</sequence>